<dbReference type="InterPro" id="IPR043502">
    <property type="entry name" value="DNA/RNA_pol_sf"/>
</dbReference>
<dbReference type="InterPro" id="IPR000477">
    <property type="entry name" value="RT_dom"/>
</dbReference>
<dbReference type="CDD" id="cd01647">
    <property type="entry name" value="RT_LTR"/>
    <property type="match status" value="1"/>
</dbReference>
<accession>A0A0V1K6N9</accession>
<dbReference type="SUPFAM" id="SSF56672">
    <property type="entry name" value="DNA/RNA polymerases"/>
    <property type="match status" value="1"/>
</dbReference>
<evidence type="ECO:0000313" key="2">
    <source>
        <dbReference type="EMBL" id="KRZ42923.1"/>
    </source>
</evidence>
<feature type="domain" description="Reverse transcriptase" evidence="1">
    <location>
        <begin position="64"/>
        <end position="210"/>
    </location>
</feature>
<feature type="non-terminal residue" evidence="2">
    <location>
        <position position="1"/>
    </location>
</feature>
<evidence type="ECO:0000313" key="3">
    <source>
        <dbReference type="Proteomes" id="UP000054826"/>
    </source>
</evidence>
<comment type="caution">
    <text evidence="2">The sequence shown here is derived from an EMBL/GenBank/DDBJ whole genome shotgun (WGS) entry which is preliminary data.</text>
</comment>
<dbReference type="PANTHER" id="PTHR37984">
    <property type="entry name" value="PROTEIN CBG26694"/>
    <property type="match status" value="1"/>
</dbReference>
<dbReference type="InterPro" id="IPR043128">
    <property type="entry name" value="Rev_trsase/Diguanyl_cyclase"/>
</dbReference>
<dbReference type="AlphaFoldDB" id="A0A0V1K6N9"/>
<dbReference type="InterPro" id="IPR050951">
    <property type="entry name" value="Retrovirus_Pol_polyprotein"/>
</dbReference>
<organism evidence="2 3">
    <name type="scientific">Trichinella pseudospiralis</name>
    <name type="common">Parasitic roundworm</name>
    <dbReference type="NCBI Taxonomy" id="6337"/>
    <lineage>
        <taxon>Eukaryota</taxon>
        <taxon>Metazoa</taxon>
        <taxon>Ecdysozoa</taxon>
        <taxon>Nematoda</taxon>
        <taxon>Enoplea</taxon>
        <taxon>Dorylaimia</taxon>
        <taxon>Trichinellida</taxon>
        <taxon>Trichinellidae</taxon>
        <taxon>Trichinella</taxon>
    </lineage>
</organism>
<dbReference type="Gene3D" id="3.30.70.270">
    <property type="match status" value="1"/>
</dbReference>
<reference evidence="2 3" key="1">
    <citation type="submission" date="2015-01" db="EMBL/GenBank/DDBJ databases">
        <title>Evolution of Trichinella species and genotypes.</title>
        <authorList>
            <person name="Korhonen P.K."/>
            <person name="Edoardo P."/>
            <person name="Giuseppe L.R."/>
            <person name="Gasser R.B."/>
        </authorList>
    </citation>
    <scope>NUCLEOTIDE SEQUENCE [LARGE SCALE GENOMIC DNA]</scope>
    <source>
        <strain evidence="2">ISS176</strain>
    </source>
</reference>
<dbReference type="EMBL" id="JYDV01000012">
    <property type="protein sequence ID" value="KRZ42923.1"/>
    <property type="molecule type" value="Genomic_DNA"/>
</dbReference>
<dbReference type="Gene3D" id="3.10.10.10">
    <property type="entry name" value="HIV Type 1 Reverse Transcriptase, subunit A, domain 1"/>
    <property type="match status" value="1"/>
</dbReference>
<dbReference type="Pfam" id="PF00078">
    <property type="entry name" value="RVT_1"/>
    <property type="match status" value="1"/>
</dbReference>
<sequence>LDPNVTLICMEIRIVPFALREKIDAELDKLVEQGVLEPVDHHPVWSTPNVTPVKSDGTVRSCGDYKCTINKALRKHAYSIPAVSQLLASLSGGKVYAKLDLAQAYQQLTVDDATADAQTVITHRGEFRVKYFQFGISTAPGISQNNIDKTVSGIQRVLSYFNDILIAPSDEKELAGRLETVLHGFSKARLRLKSDKCKFCLSRVELLGFETEECNRNTS</sequence>
<evidence type="ECO:0000259" key="1">
    <source>
        <dbReference type="Pfam" id="PF00078"/>
    </source>
</evidence>
<name>A0A0V1K6N9_TRIPS</name>
<dbReference type="Proteomes" id="UP000054826">
    <property type="component" value="Unassembled WGS sequence"/>
</dbReference>
<protein>
    <recommendedName>
        <fullName evidence="1">Reverse transcriptase domain-containing protein</fullName>
    </recommendedName>
</protein>
<dbReference type="PANTHER" id="PTHR37984:SF12">
    <property type="entry name" value="RIBONUCLEASE H"/>
    <property type="match status" value="1"/>
</dbReference>
<proteinExistence type="predicted"/>
<gene>
    <name evidence="2" type="primary">K02A2.6</name>
    <name evidence="2" type="ORF">T4C_13009</name>
</gene>